<dbReference type="OrthoDB" id="9800940at2"/>
<dbReference type="Pfam" id="PF23023">
    <property type="entry name" value="Anti-Pycsar_Apyc1"/>
    <property type="match status" value="1"/>
</dbReference>
<dbReference type="RefSeq" id="WP_078665995.1">
    <property type="nucleotide sequence ID" value="NZ_FUXM01000026.1"/>
</dbReference>
<keyword evidence="3" id="KW-1185">Reference proteome</keyword>
<dbReference type="Proteomes" id="UP000189933">
    <property type="component" value="Unassembled WGS sequence"/>
</dbReference>
<organism evidence="2 3">
    <name type="scientific">Carboxydocella sporoproducens DSM 16521</name>
    <dbReference type="NCBI Taxonomy" id="1121270"/>
    <lineage>
        <taxon>Bacteria</taxon>
        <taxon>Bacillati</taxon>
        <taxon>Bacillota</taxon>
        <taxon>Clostridia</taxon>
        <taxon>Eubacteriales</taxon>
        <taxon>Clostridiales Family XVI. Incertae Sedis</taxon>
        <taxon>Carboxydocella</taxon>
    </lineage>
</organism>
<protein>
    <submittedName>
        <fullName evidence="2">Ribonuclease BN, tRNA processing enzyme</fullName>
    </submittedName>
</protein>
<name>A0A1T4R8K0_9FIRM</name>
<dbReference type="SUPFAM" id="SSF56281">
    <property type="entry name" value="Metallo-hydrolase/oxidoreductase"/>
    <property type="match status" value="1"/>
</dbReference>
<evidence type="ECO:0000313" key="3">
    <source>
        <dbReference type="Proteomes" id="UP000189933"/>
    </source>
</evidence>
<evidence type="ECO:0000313" key="2">
    <source>
        <dbReference type="EMBL" id="SKA11998.1"/>
    </source>
</evidence>
<reference evidence="3" key="1">
    <citation type="submission" date="2017-02" db="EMBL/GenBank/DDBJ databases">
        <authorList>
            <person name="Varghese N."/>
            <person name="Submissions S."/>
        </authorList>
    </citation>
    <scope>NUCLEOTIDE SEQUENCE [LARGE SCALE GENOMIC DNA]</scope>
    <source>
        <strain evidence="3">DSM 16521</strain>
    </source>
</reference>
<dbReference type="InterPro" id="IPR036866">
    <property type="entry name" value="RibonucZ/Hydroxyglut_hydro"/>
</dbReference>
<proteinExistence type="predicted"/>
<evidence type="ECO:0000259" key="1">
    <source>
        <dbReference type="SMART" id="SM00849"/>
    </source>
</evidence>
<feature type="domain" description="Metallo-beta-lactamase" evidence="1">
    <location>
        <begin position="58"/>
        <end position="252"/>
    </location>
</feature>
<dbReference type="InterPro" id="IPR001279">
    <property type="entry name" value="Metallo-B-lactamas"/>
</dbReference>
<dbReference type="SMART" id="SM00849">
    <property type="entry name" value="Lactamase_B"/>
    <property type="match status" value="1"/>
</dbReference>
<dbReference type="PANTHER" id="PTHR42663">
    <property type="entry name" value="HYDROLASE C777.06C-RELATED-RELATED"/>
    <property type="match status" value="1"/>
</dbReference>
<dbReference type="EMBL" id="FUXM01000026">
    <property type="protein sequence ID" value="SKA11998.1"/>
    <property type="molecule type" value="Genomic_DNA"/>
</dbReference>
<dbReference type="Gene3D" id="3.60.15.10">
    <property type="entry name" value="Ribonuclease Z/Hydroxyacylglutathione hydrolase-like"/>
    <property type="match status" value="1"/>
</dbReference>
<dbReference type="AlphaFoldDB" id="A0A1T4R8K0"/>
<dbReference type="PANTHER" id="PTHR42663:SF6">
    <property type="entry name" value="HYDROLASE C777.06C-RELATED"/>
    <property type="match status" value="1"/>
</dbReference>
<accession>A0A1T4R8K0</accession>
<gene>
    <name evidence="2" type="ORF">SAMN02745885_01963</name>
</gene>
<sequence length="336" mass="37807">MKKEELDAFLRYKTAMAVEASRRFYKLREGRQEKEKSWTLTFLGTGGNPEAVISQQPRTAGFFLQLGDFYFMVDPGPGALYAALELGIDLGQLDAVYISHGHVDHYAGAESIIEGMCWAMSSRRGKLLLPRDMVEENAHISTFHRGEAAHSGYLGGPEVVFLQAYQPIALGELTLIPVPAYHGPENYGFILKAPGLILGYTSDTNFLRSYRTFSGIKEVIPWGPVLDFQEAISWREELVEAYRKVDLLIANVTAHNSWFHRHITTLGLPYLLRESNIKQCYITHFNHCCVWPEDLRPAMAAYVEAVSGVPTSAAYDGLQVDLQRWLKREGEDEAQS</sequence>